<comment type="caution">
    <text evidence="6">The sequence shown here is derived from an EMBL/GenBank/DDBJ whole genome shotgun (WGS) entry which is preliminary data.</text>
</comment>
<keyword evidence="7" id="KW-1185">Reference proteome</keyword>
<protein>
    <submittedName>
        <fullName evidence="6">Isoprenylcysteine carboxylmethyltransferase family protein</fullName>
    </submittedName>
</protein>
<keyword evidence="6" id="KW-0808">Transferase</keyword>
<dbReference type="GO" id="GO:0032259">
    <property type="term" value="P:methylation"/>
    <property type="evidence" value="ECO:0007669"/>
    <property type="project" value="UniProtKB-KW"/>
</dbReference>
<dbReference type="PANTHER" id="PTHR12714:SF24">
    <property type="entry name" value="SLR1182 PROTEIN"/>
    <property type="match status" value="1"/>
</dbReference>
<dbReference type="AlphaFoldDB" id="A0A4R0KIH5"/>
<dbReference type="InterPro" id="IPR007318">
    <property type="entry name" value="Phopholipid_MeTrfase"/>
</dbReference>
<sequence length="136" mass="14748">MPEASLAGIAAAGALEQVWRLPLPLPRNVGWPIVAAGAGVIAGSLKAAGTNELATPERLVTAGPYAWTRNPMYVGWGLLQLGIGVIAGSGWVLVSMPLVGAVVHREVLREERRLEERFGNEYRRYSVKVGRYFPQR</sequence>
<evidence type="ECO:0000256" key="3">
    <source>
        <dbReference type="ARBA" id="ARBA00022989"/>
    </source>
</evidence>
<evidence type="ECO:0000313" key="7">
    <source>
        <dbReference type="Proteomes" id="UP000291144"/>
    </source>
</evidence>
<dbReference type="Pfam" id="PF04191">
    <property type="entry name" value="PEMT"/>
    <property type="match status" value="1"/>
</dbReference>
<name>A0A4R0KIH5_9ACTN</name>
<accession>A0A4R0KIH5</accession>
<keyword evidence="2 5" id="KW-0812">Transmembrane</keyword>
<dbReference type="EMBL" id="SJKB01000007">
    <property type="protein sequence ID" value="TCC59770.1"/>
    <property type="molecule type" value="Genomic_DNA"/>
</dbReference>
<keyword evidence="6" id="KW-0489">Methyltransferase</keyword>
<proteinExistence type="predicted"/>
<keyword evidence="4 5" id="KW-0472">Membrane</keyword>
<evidence type="ECO:0000256" key="5">
    <source>
        <dbReference type="SAM" id="Phobius"/>
    </source>
</evidence>
<keyword evidence="3 5" id="KW-1133">Transmembrane helix</keyword>
<evidence type="ECO:0000256" key="4">
    <source>
        <dbReference type="ARBA" id="ARBA00023136"/>
    </source>
</evidence>
<comment type="subcellular location">
    <subcellularLocation>
        <location evidence="1">Endomembrane system</location>
        <topology evidence="1">Multi-pass membrane protein</topology>
    </subcellularLocation>
</comment>
<dbReference type="Gene3D" id="1.20.120.1630">
    <property type="match status" value="1"/>
</dbReference>
<evidence type="ECO:0000313" key="6">
    <source>
        <dbReference type="EMBL" id="TCC59770.1"/>
    </source>
</evidence>
<gene>
    <name evidence="6" type="ORF">E0H73_22495</name>
</gene>
<dbReference type="GO" id="GO:0008168">
    <property type="term" value="F:methyltransferase activity"/>
    <property type="evidence" value="ECO:0007669"/>
    <property type="project" value="UniProtKB-KW"/>
</dbReference>
<feature type="transmembrane region" description="Helical" evidence="5">
    <location>
        <begin position="78"/>
        <end position="103"/>
    </location>
</feature>
<dbReference type="PANTHER" id="PTHR12714">
    <property type="entry name" value="PROTEIN-S ISOPRENYLCYSTEINE O-METHYLTRANSFERASE"/>
    <property type="match status" value="1"/>
</dbReference>
<dbReference type="OrthoDB" id="941586at2"/>
<evidence type="ECO:0000256" key="2">
    <source>
        <dbReference type="ARBA" id="ARBA00022692"/>
    </source>
</evidence>
<reference evidence="6 7" key="1">
    <citation type="submission" date="2019-02" db="EMBL/GenBank/DDBJ databases">
        <title>Kribbella capetownensis sp. nov. and Kribbella speibonae sp. nov., isolated from soil.</title>
        <authorList>
            <person name="Curtis S.M."/>
            <person name="Norton I."/>
            <person name="Everest G.J."/>
            <person name="Meyers P.R."/>
        </authorList>
    </citation>
    <scope>NUCLEOTIDE SEQUENCE [LARGE SCALE GENOMIC DNA]</scope>
    <source>
        <strain evidence="6 7">NRRL B-24813</strain>
    </source>
</reference>
<evidence type="ECO:0000256" key="1">
    <source>
        <dbReference type="ARBA" id="ARBA00004127"/>
    </source>
</evidence>
<dbReference type="Proteomes" id="UP000291144">
    <property type="component" value="Unassembled WGS sequence"/>
</dbReference>
<dbReference type="GO" id="GO:0012505">
    <property type="term" value="C:endomembrane system"/>
    <property type="evidence" value="ECO:0007669"/>
    <property type="project" value="UniProtKB-SubCell"/>
</dbReference>
<organism evidence="6 7">
    <name type="scientific">Kribbella pittospori</name>
    <dbReference type="NCBI Taxonomy" id="722689"/>
    <lineage>
        <taxon>Bacteria</taxon>
        <taxon>Bacillati</taxon>
        <taxon>Actinomycetota</taxon>
        <taxon>Actinomycetes</taxon>
        <taxon>Propionibacteriales</taxon>
        <taxon>Kribbellaceae</taxon>
        <taxon>Kribbella</taxon>
    </lineage>
</organism>